<name>A0A412GZX6_9BACT</name>
<organism evidence="8 9">
    <name type="scientific">Phocaeicola coprocola</name>
    <dbReference type="NCBI Taxonomy" id="310298"/>
    <lineage>
        <taxon>Bacteria</taxon>
        <taxon>Pseudomonadati</taxon>
        <taxon>Bacteroidota</taxon>
        <taxon>Bacteroidia</taxon>
        <taxon>Bacteroidales</taxon>
        <taxon>Bacteroidaceae</taxon>
        <taxon>Phocaeicola</taxon>
    </lineage>
</organism>
<evidence type="ECO:0000259" key="7">
    <source>
        <dbReference type="Pfam" id="PF14322"/>
    </source>
</evidence>
<dbReference type="Pfam" id="PF07980">
    <property type="entry name" value="SusD_RagB"/>
    <property type="match status" value="1"/>
</dbReference>
<dbReference type="RefSeq" id="WP_118482715.1">
    <property type="nucleotide sequence ID" value="NZ_CAUELD010000001.1"/>
</dbReference>
<comment type="subcellular location">
    <subcellularLocation>
        <location evidence="1">Cell outer membrane</location>
    </subcellularLocation>
</comment>
<dbReference type="Gene3D" id="1.25.40.390">
    <property type="match status" value="1"/>
</dbReference>
<dbReference type="PROSITE" id="PS51257">
    <property type="entry name" value="PROKAR_LIPOPROTEIN"/>
    <property type="match status" value="1"/>
</dbReference>
<sequence length="537" mass="61430">MKKILYILSIMITFSSCNFLDTETYDYLNEDNIYHDEKSCMAGLAGIYDVLGANGCYGQMLWADLDAGTDILVYNREFGKDYINTYNYNYNNTDNSLKTAWIALYEGINRANDYIDAVSNRSNEECGGSKNKAMFLGEAKALRAIYYMNLVAFWGEVPLRTSATKDLSTQLLKKSPQQDIYEQIISDLEAAESGCLKATELNTPGRISQTAVQALLARAYMWQSGYPVYANTWDKALEYARKVRDSQIHHLYPASNGVNGYQTYFINMCSNNYDLSVRESMIEVEFYGNGQTQTNEAGRLGLYIGVTQQYTSEDVPYAYGLYDATKYLFRLYESGDARQWWNIADYKYVNNGGVVTEEPRTTAEKQKEDGNAAKWRAKYIPERPLSRNNSSINFPIIRYADVLLMIAECANEVNNGPTQEAIEAINQVRRRANASTVELGDFDYNSFKKFCFEERTRELCFEVPRRMELRRHGATFFENQINILKDQSLNEQNKMIGYELTSVKAVPAINFAPKHIYYPIPQVELNTNPICGQTENW</sequence>
<comment type="caution">
    <text evidence="8">The sequence shown here is derived from an EMBL/GenBank/DDBJ whole genome shotgun (WGS) entry which is preliminary data.</text>
</comment>
<reference evidence="8 9" key="1">
    <citation type="submission" date="2018-08" db="EMBL/GenBank/DDBJ databases">
        <title>A genome reference for cultivated species of the human gut microbiota.</title>
        <authorList>
            <person name="Zou Y."/>
            <person name="Xue W."/>
            <person name="Luo G."/>
        </authorList>
    </citation>
    <scope>NUCLEOTIDE SEQUENCE [LARGE SCALE GENOMIC DNA]</scope>
    <source>
        <strain evidence="8 9">AF24-2</strain>
    </source>
</reference>
<proteinExistence type="inferred from homology"/>
<keyword evidence="9" id="KW-1185">Reference proteome</keyword>
<evidence type="ECO:0000256" key="5">
    <source>
        <dbReference type="ARBA" id="ARBA00023237"/>
    </source>
</evidence>
<dbReference type="InterPro" id="IPR012944">
    <property type="entry name" value="SusD_RagB_dom"/>
</dbReference>
<dbReference type="Proteomes" id="UP000285864">
    <property type="component" value="Unassembled WGS sequence"/>
</dbReference>
<comment type="similarity">
    <text evidence="2">Belongs to the SusD family.</text>
</comment>
<dbReference type="EMBL" id="QRUU01000001">
    <property type="protein sequence ID" value="RGS00622.1"/>
    <property type="molecule type" value="Genomic_DNA"/>
</dbReference>
<accession>A0A412GZX6</accession>
<evidence type="ECO:0000313" key="8">
    <source>
        <dbReference type="EMBL" id="RGS00622.1"/>
    </source>
</evidence>
<dbReference type="InterPro" id="IPR033985">
    <property type="entry name" value="SusD-like_N"/>
</dbReference>
<protein>
    <submittedName>
        <fullName evidence="8">RagB/SusD family nutrient uptake outer membrane protein</fullName>
    </submittedName>
</protein>
<evidence type="ECO:0000256" key="2">
    <source>
        <dbReference type="ARBA" id="ARBA00006275"/>
    </source>
</evidence>
<feature type="domain" description="SusD-like N-terminal" evidence="7">
    <location>
        <begin position="56"/>
        <end position="221"/>
    </location>
</feature>
<feature type="domain" description="RagB/SusD" evidence="6">
    <location>
        <begin position="332"/>
        <end position="537"/>
    </location>
</feature>
<dbReference type="GO" id="GO:0009279">
    <property type="term" value="C:cell outer membrane"/>
    <property type="evidence" value="ECO:0007669"/>
    <property type="project" value="UniProtKB-SubCell"/>
</dbReference>
<keyword evidence="5" id="KW-0998">Cell outer membrane</keyword>
<evidence type="ECO:0000259" key="6">
    <source>
        <dbReference type="Pfam" id="PF07980"/>
    </source>
</evidence>
<dbReference type="SUPFAM" id="SSF48452">
    <property type="entry name" value="TPR-like"/>
    <property type="match status" value="1"/>
</dbReference>
<evidence type="ECO:0000313" key="9">
    <source>
        <dbReference type="Proteomes" id="UP000285864"/>
    </source>
</evidence>
<dbReference type="Pfam" id="PF14322">
    <property type="entry name" value="SusD-like_3"/>
    <property type="match status" value="1"/>
</dbReference>
<evidence type="ECO:0000256" key="4">
    <source>
        <dbReference type="ARBA" id="ARBA00023136"/>
    </source>
</evidence>
<dbReference type="AlphaFoldDB" id="A0A412GZX6"/>
<dbReference type="InterPro" id="IPR011990">
    <property type="entry name" value="TPR-like_helical_dom_sf"/>
</dbReference>
<evidence type="ECO:0000256" key="1">
    <source>
        <dbReference type="ARBA" id="ARBA00004442"/>
    </source>
</evidence>
<gene>
    <name evidence="8" type="ORF">DWY20_00615</name>
</gene>
<keyword evidence="4" id="KW-0472">Membrane</keyword>
<keyword evidence="3" id="KW-0732">Signal</keyword>
<evidence type="ECO:0000256" key="3">
    <source>
        <dbReference type="ARBA" id="ARBA00022729"/>
    </source>
</evidence>